<evidence type="ECO:0000256" key="5">
    <source>
        <dbReference type="ARBA" id="ARBA00022679"/>
    </source>
</evidence>
<evidence type="ECO:0000256" key="8">
    <source>
        <dbReference type="ARBA" id="ARBA00050776"/>
    </source>
</evidence>
<gene>
    <name evidence="12" type="primary">sufS</name>
    <name evidence="12" type="ORF">VIBNISOn1_30235</name>
</gene>
<dbReference type="SUPFAM" id="SSF53383">
    <property type="entry name" value="PLP-dependent transferases"/>
    <property type="match status" value="1"/>
</dbReference>
<dbReference type="PIRSF" id="PIRSF005572">
    <property type="entry name" value="NifS"/>
    <property type="match status" value="1"/>
</dbReference>
<dbReference type="PROSITE" id="PS00595">
    <property type="entry name" value="AA_TRANSFER_CLASS_5"/>
    <property type="match status" value="1"/>
</dbReference>
<evidence type="ECO:0000313" key="13">
    <source>
        <dbReference type="Proteomes" id="UP000018211"/>
    </source>
</evidence>
<dbReference type="PANTHER" id="PTHR43586">
    <property type="entry name" value="CYSTEINE DESULFURASE"/>
    <property type="match status" value="1"/>
</dbReference>
<keyword evidence="4" id="KW-0963">Cytoplasm</keyword>
<keyword evidence="7 12" id="KW-0456">Lyase</keyword>
<evidence type="ECO:0000256" key="10">
    <source>
        <dbReference type="RuleBase" id="RU004506"/>
    </source>
</evidence>
<dbReference type="AlphaFoldDB" id="A0AAV2VSD1"/>
<dbReference type="EMBL" id="CAOF01000120">
    <property type="protein sequence ID" value="CCO47537.1"/>
    <property type="molecule type" value="Genomic_DNA"/>
</dbReference>
<dbReference type="GO" id="GO:0016829">
    <property type="term" value="F:lyase activity"/>
    <property type="evidence" value="ECO:0007669"/>
    <property type="project" value="UniProtKB-KW"/>
</dbReference>
<dbReference type="GO" id="GO:0030170">
    <property type="term" value="F:pyridoxal phosphate binding"/>
    <property type="evidence" value="ECO:0007669"/>
    <property type="project" value="UniProtKB-UniRule"/>
</dbReference>
<sequence length="415" mass="45376">MSTEINQDTNPWRKDFPTLNQEIDGKPLVYLDSAASAQTPTSVIDRMTSFYRDEYASVHRGVHQLSAAATDNMEQVRDKVCTFLGADTRDEIVFTKGTTEAINLVANGYLRPLLQERGDKPCEIVISNLEHHANIVPWQMLAEQFNLTVKVWEADENGELDIQALEPLLSENTVLVAVAHISNVLGARTPIESVTQLANERGIPVLLDGAQAVMHETVDVKSLNCDFYVFSAHKLYGPTGIGVLYGKKSLLDAMSPWEGGGAMIDKVCLPTGTTFNQAPWKFEAGTPNIAGILGLGAAIDYVQEAGLDAIAQYENQLMDYALTQLSTIDNIEVYGKPSHRAGVIPFNLGEHHAYDVGTFLDRYGIAVRTGHHCAMPLISSLDQSAVCRASIALYTTREDIDALVAGLKRINMLLG</sequence>
<evidence type="ECO:0000256" key="9">
    <source>
        <dbReference type="RuleBase" id="RU004504"/>
    </source>
</evidence>
<dbReference type="Gene3D" id="3.40.640.10">
    <property type="entry name" value="Type I PLP-dependent aspartate aminotransferase-like (Major domain)"/>
    <property type="match status" value="1"/>
</dbReference>
<dbReference type="InterPro" id="IPR020578">
    <property type="entry name" value="Aminotrans_V_PyrdxlP_BS"/>
</dbReference>
<dbReference type="GO" id="GO:0031071">
    <property type="term" value="F:cysteine desulfurase activity"/>
    <property type="evidence" value="ECO:0007669"/>
    <property type="project" value="UniProtKB-UniRule"/>
</dbReference>
<comment type="caution">
    <text evidence="12">The sequence shown here is derived from an EMBL/GenBank/DDBJ whole genome shotgun (WGS) entry which is preliminary data.</text>
</comment>
<dbReference type="Pfam" id="PF00266">
    <property type="entry name" value="Aminotran_5"/>
    <property type="match status" value="1"/>
</dbReference>
<dbReference type="EC" id="2.8.1.7" evidence="3 10"/>
<comment type="function">
    <text evidence="10">Catalyzes the removal of elemental sulfur and selenium atoms from L-cysteine, L-cystine, L-selenocysteine, and L-selenocystine to produce L-alanine.</text>
</comment>
<keyword evidence="6 10" id="KW-0663">Pyridoxal phosphate</keyword>
<evidence type="ECO:0000256" key="6">
    <source>
        <dbReference type="ARBA" id="ARBA00022898"/>
    </source>
</evidence>
<comment type="similarity">
    <text evidence="2 10">Belongs to the class-V pyridoxal-phosphate-dependent aminotransferase family. Csd subfamily.</text>
</comment>
<evidence type="ECO:0000256" key="1">
    <source>
        <dbReference type="ARBA" id="ARBA00001933"/>
    </source>
</evidence>
<proteinExistence type="inferred from homology"/>
<evidence type="ECO:0000313" key="12">
    <source>
        <dbReference type="EMBL" id="CCO47537.1"/>
    </source>
</evidence>
<accession>A0AAV2VSD1</accession>
<dbReference type="InterPro" id="IPR015424">
    <property type="entry name" value="PyrdxlP-dep_Trfase"/>
</dbReference>
<comment type="catalytic activity">
    <reaction evidence="8 10">
        <text>(sulfur carrier)-H + L-cysteine = (sulfur carrier)-SH + L-alanine</text>
        <dbReference type="Rhea" id="RHEA:43892"/>
        <dbReference type="Rhea" id="RHEA-COMP:14737"/>
        <dbReference type="Rhea" id="RHEA-COMP:14739"/>
        <dbReference type="ChEBI" id="CHEBI:29917"/>
        <dbReference type="ChEBI" id="CHEBI:35235"/>
        <dbReference type="ChEBI" id="CHEBI:57972"/>
        <dbReference type="ChEBI" id="CHEBI:64428"/>
        <dbReference type="EC" id="2.8.1.7"/>
    </reaction>
</comment>
<dbReference type="InterPro" id="IPR015421">
    <property type="entry name" value="PyrdxlP-dep_Trfase_major"/>
</dbReference>
<dbReference type="PANTHER" id="PTHR43586:SF25">
    <property type="entry name" value="CYSTEINE DESULFURASE"/>
    <property type="match status" value="1"/>
</dbReference>
<protein>
    <recommendedName>
        <fullName evidence="3 10">Cysteine desulfurase</fullName>
        <ecNumber evidence="3 10">2.8.1.7</ecNumber>
    </recommendedName>
</protein>
<dbReference type="RefSeq" id="WP_022612314.1">
    <property type="nucleotide sequence ID" value="NZ_LK391965.1"/>
</dbReference>
<comment type="cofactor">
    <cofactor evidence="1 9">
        <name>pyridoxal 5'-phosphate</name>
        <dbReference type="ChEBI" id="CHEBI:597326"/>
    </cofactor>
</comment>
<dbReference type="InterPro" id="IPR000192">
    <property type="entry name" value="Aminotrans_V_dom"/>
</dbReference>
<dbReference type="CDD" id="cd06453">
    <property type="entry name" value="SufS_like"/>
    <property type="match status" value="1"/>
</dbReference>
<dbReference type="NCBIfam" id="TIGR01979">
    <property type="entry name" value="sufS"/>
    <property type="match status" value="1"/>
</dbReference>
<reference evidence="12 13" key="1">
    <citation type="journal article" date="2013" name="ISME J.">
        <title>Comparative genomics of pathogenic lineages of Vibrio nigripulchritudo identifies virulence-associated traits.</title>
        <authorList>
            <person name="Goudenege D."/>
            <person name="Labreuche Y."/>
            <person name="Krin E."/>
            <person name="Ansquer D."/>
            <person name="Mangenot S."/>
            <person name="Calteau A."/>
            <person name="Medigue C."/>
            <person name="Mazel D."/>
            <person name="Polz M.F."/>
            <person name="Le Roux F."/>
        </authorList>
    </citation>
    <scope>NUCLEOTIDE SEQUENCE [LARGE SCALE GENOMIC DNA]</scope>
    <source>
        <strain evidence="12 13">SOn1</strain>
    </source>
</reference>
<evidence type="ECO:0000256" key="4">
    <source>
        <dbReference type="ARBA" id="ARBA00022490"/>
    </source>
</evidence>
<evidence type="ECO:0000259" key="11">
    <source>
        <dbReference type="Pfam" id="PF00266"/>
    </source>
</evidence>
<name>A0AAV2VSD1_9VIBR</name>
<dbReference type="Proteomes" id="UP000018211">
    <property type="component" value="Unassembled WGS sequence"/>
</dbReference>
<evidence type="ECO:0000256" key="7">
    <source>
        <dbReference type="ARBA" id="ARBA00023239"/>
    </source>
</evidence>
<dbReference type="InterPro" id="IPR010970">
    <property type="entry name" value="Cys_dSase_SufS"/>
</dbReference>
<evidence type="ECO:0000256" key="2">
    <source>
        <dbReference type="ARBA" id="ARBA00010447"/>
    </source>
</evidence>
<feature type="domain" description="Aminotransferase class V" evidence="11">
    <location>
        <begin position="29"/>
        <end position="403"/>
    </location>
</feature>
<dbReference type="InterPro" id="IPR015422">
    <property type="entry name" value="PyrdxlP-dep_Trfase_small"/>
</dbReference>
<keyword evidence="5 10" id="KW-0808">Transferase</keyword>
<organism evidence="12 13">
    <name type="scientific">Vibrio nigripulchritudo SOn1</name>
    <dbReference type="NCBI Taxonomy" id="1238450"/>
    <lineage>
        <taxon>Bacteria</taxon>
        <taxon>Pseudomonadati</taxon>
        <taxon>Pseudomonadota</taxon>
        <taxon>Gammaproteobacteria</taxon>
        <taxon>Vibrionales</taxon>
        <taxon>Vibrionaceae</taxon>
        <taxon>Vibrio</taxon>
    </lineage>
</organism>
<evidence type="ECO:0000256" key="3">
    <source>
        <dbReference type="ARBA" id="ARBA00012239"/>
    </source>
</evidence>
<dbReference type="GO" id="GO:0006534">
    <property type="term" value="P:cysteine metabolic process"/>
    <property type="evidence" value="ECO:0007669"/>
    <property type="project" value="UniProtKB-UniRule"/>
</dbReference>
<dbReference type="Gene3D" id="3.90.1150.10">
    <property type="entry name" value="Aspartate Aminotransferase, domain 1"/>
    <property type="match status" value="1"/>
</dbReference>
<dbReference type="InterPro" id="IPR016454">
    <property type="entry name" value="Cysteine_dSase"/>
</dbReference>